<dbReference type="AlphaFoldDB" id="F6FQC1"/>
<organism evidence="2">
    <name type="scientific">Isoptericola variabilis (strain 225)</name>
    <dbReference type="NCBI Taxonomy" id="743718"/>
    <lineage>
        <taxon>Bacteria</taxon>
        <taxon>Bacillati</taxon>
        <taxon>Actinomycetota</taxon>
        <taxon>Actinomycetes</taxon>
        <taxon>Micrococcales</taxon>
        <taxon>Promicromonosporaceae</taxon>
        <taxon>Isoptericola</taxon>
    </lineage>
</organism>
<dbReference type="InterPro" id="IPR003718">
    <property type="entry name" value="OsmC/Ohr_fam"/>
</dbReference>
<sequence length="143" mass="15013">MSDAATGFEVTIGAGTLRSPSSSVPTMPHRWTPEGVTVDAAFTGAHLLHLAVAGCVLNDLYREAEQLGVVVDGARVHARGGFDTDTWASTGIEYTLEVDSPDPSDAVARVVDAVDRVAEIPRAVRTGTTVHRVEAFGRPGDVS</sequence>
<name>F6FQC1_ISOV2</name>
<accession>F6FQC1</accession>
<dbReference type="RefSeq" id="WP_013838188.1">
    <property type="nucleotide sequence ID" value="NC_015588.1"/>
</dbReference>
<dbReference type="HOGENOM" id="CLU_1948018_0_0_11"/>
<dbReference type="KEGG" id="iva:Isova_1013"/>
<dbReference type="EMBL" id="CP002810">
    <property type="protein sequence ID" value="AEG43796.1"/>
    <property type="molecule type" value="Genomic_DNA"/>
</dbReference>
<keyword evidence="2" id="KW-1185">Reference proteome</keyword>
<dbReference type="Gene3D" id="3.30.300.20">
    <property type="match status" value="1"/>
</dbReference>
<dbReference type="STRING" id="743718.Isova_1013"/>
<evidence type="ECO:0000313" key="2">
    <source>
        <dbReference type="Proteomes" id="UP000009236"/>
    </source>
</evidence>
<proteinExistence type="predicted"/>
<gene>
    <name evidence="1" type="ordered locus">Isova_1013</name>
</gene>
<dbReference type="InterPro" id="IPR015946">
    <property type="entry name" value="KH_dom-like_a/b"/>
</dbReference>
<dbReference type="SUPFAM" id="SSF82784">
    <property type="entry name" value="OsmC-like"/>
    <property type="match status" value="1"/>
</dbReference>
<protein>
    <submittedName>
        <fullName evidence="1">OsmC family protein</fullName>
    </submittedName>
</protein>
<dbReference type="Pfam" id="PF02566">
    <property type="entry name" value="OsmC"/>
    <property type="match status" value="1"/>
</dbReference>
<reference evidence="1 2" key="1">
    <citation type="submission" date="2011-05" db="EMBL/GenBank/DDBJ databases">
        <title>Complete sequence of Isoptericola variabilis 225.</title>
        <authorList>
            <consortium name="US DOE Joint Genome Institute"/>
            <person name="Lucas S."/>
            <person name="Han J."/>
            <person name="Lapidus A."/>
            <person name="Cheng J.-F."/>
            <person name="Goodwin L."/>
            <person name="Pitluck S."/>
            <person name="Peters L."/>
            <person name="Mikhailova N."/>
            <person name="Zeytun A."/>
            <person name="Han C."/>
            <person name="Tapia R."/>
            <person name="Land M."/>
            <person name="Hauser L."/>
            <person name="Kyrpides N."/>
            <person name="Ivanova N."/>
            <person name="Pagani I."/>
            <person name="Siebers A."/>
            <person name="Allgaier M."/>
            <person name="Thelen M."/>
            <person name="Hugenholtz P."/>
            <person name="Gladden J."/>
            <person name="Woyke T."/>
        </authorList>
    </citation>
    <scope>NUCLEOTIDE SEQUENCE [LARGE SCALE GENOMIC DNA]</scope>
    <source>
        <strain evidence="2">225</strain>
    </source>
</reference>
<evidence type="ECO:0000313" key="1">
    <source>
        <dbReference type="EMBL" id="AEG43796.1"/>
    </source>
</evidence>
<dbReference type="eggNOG" id="COG1765">
    <property type="taxonomic scope" value="Bacteria"/>
</dbReference>
<dbReference type="Proteomes" id="UP000009236">
    <property type="component" value="Chromosome"/>
</dbReference>
<dbReference type="InterPro" id="IPR036102">
    <property type="entry name" value="OsmC/Ohrsf"/>
</dbReference>